<dbReference type="GeneID" id="19276595"/>
<dbReference type="PANTHER" id="PTHR43677:SF4">
    <property type="entry name" value="QUINONE OXIDOREDUCTASE-LIKE PROTEIN 2"/>
    <property type="match status" value="1"/>
</dbReference>
<dbReference type="OMA" id="YNDSWDI"/>
<protein>
    <recommendedName>
        <fullName evidence="1">Enoyl reductase (ER) domain-containing protein</fullName>
    </recommendedName>
</protein>
<dbReference type="EMBL" id="KI912117">
    <property type="protein sequence ID" value="ETS76195.1"/>
    <property type="molecule type" value="Genomic_DNA"/>
</dbReference>
<dbReference type="InterPro" id="IPR011032">
    <property type="entry name" value="GroES-like_sf"/>
</dbReference>
<dbReference type="GO" id="GO:0016491">
    <property type="term" value="F:oxidoreductase activity"/>
    <property type="evidence" value="ECO:0007669"/>
    <property type="project" value="InterPro"/>
</dbReference>
<evidence type="ECO:0000313" key="2">
    <source>
        <dbReference type="EMBL" id="ETS76195.1"/>
    </source>
</evidence>
<dbReference type="InterPro" id="IPR051397">
    <property type="entry name" value="Zn-ADH-like_protein"/>
</dbReference>
<evidence type="ECO:0000259" key="1">
    <source>
        <dbReference type="SMART" id="SM00829"/>
    </source>
</evidence>
<feature type="domain" description="Enoyl reductase (ER)" evidence="1">
    <location>
        <begin position="13"/>
        <end position="328"/>
    </location>
</feature>
<dbReference type="AlphaFoldDB" id="W3WQN6"/>
<dbReference type="OrthoDB" id="203908at2759"/>
<name>W3WQN6_PESFW</name>
<sequence length="335" mass="35971">MTSIRKVVIAEFGNADVVKVVDDVCPDPPAGHVQIATEYSSFNGADVNMRLGLYPLQKKAPLTPGYCLVGTVRAVGEGCTTLKPGDVVTVLTKYDAEAELVNQPEKYCVKVPDGVDLKQAAALPCDWNTAYGMVMQAAKVTQGQKVFIHGMSGAVGAALMILCKLQGAEVYGTASGRNHEDIRKYGATPFVYTDKEWISKMEALGGADAVFDPLGFESFDESYSILSPRGILVAYGNNKNSLGDGVQRNPTLPIVKLFARNLNFCGKRTTFYGIYRSSSTYIPNVTALLDLVKQGTIAVPIKTVWDMEDIQTAHRSWGGGSGIGCQLVKVGKAAK</sequence>
<keyword evidence="3" id="KW-1185">Reference proteome</keyword>
<dbReference type="Pfam" id="PF00107">
    <property type="entry name" value="ADH_zinc_N"/>
    <property type="match status" value="1"/>
</dbReference>
<dbReference type="CDD" id="cd08273">
    <property type="entry name" value="MDR8"/>
    <property type="match status" value="1"/>
</dbReference>
<dbReference type="HOGENOM" id="CLU_026673_3_1_1"/>
<reference evidence="3" key="1">
    <citation type="journal article" date="2015" name="BMC Genomics">
        <title>Genomic and transcriptomic analysis of the endophytic fungus Pestalotiopsis fici reveals its lifestyle and high potential for synthesis of natural products.</title>
        <authorList>
            <person name="Wang X."/>
            <person name="Zhang X."/>
            <person name="Liu L."/>
            <person name="Xiang M."/>
            <person name="Wang W."/>
            <person name="Sun X."/>
            <person name="Che Y."/>
            <person name="Guo L."/>
            <person name="Liu G."/>
            <person name="Guo L."/>
            <person name="Wang C."/>
            <person name="Yin W.B."/>
            <person name="Stadler M."/>
            <person name="Zhang X."/>
            <person name="Liu X."/>
        </authorList>
    </citation>
    <scope>NUCLEOTIDE SEQUENCE [LARGE SCALE GENOMIC DNA]</scope>
    <source>
        <strain evidence="3">W106-1 / CGMCC3.15140</strain>
    </source>
</reference>
<dbReference type="Pfam" id="PF08240">
    <property type="entry name" value="ADH_N"/>
    <property type="match status" value="1"/>
</dbReference>
<dbReference type="SMART" id="SM00829">
    <property type="entry name" value="PKS_ER"/>
    <property type="match status" value="1"/>
</dbReference>
<dbReference type="KEGG" id="pfy:PFICI_11582"/>
<dbReference type="GO" id="GO:0005739">
    <property type="term" value="C:mitochondrion"/>
    <property type="evidence" value="ECO:0007669"/>
    <property type="project" value="TreeGrafter"/>
</dbReference>
<dbReference type="InterPro" id="IPR020843">
    <property type="entry name" value="ER"/>
</dbReference>
<dbReference type="SUPFAM" id="SSF50129">
    <property type="entry name" value="GroES-like"/>
    <property type="match status" value="1"/>
</dbReference>
<gene>
    <name evidence="2" type="ORF">PFICI_11582</name>
</gene>
<proteinExistence type="predicted"/>
<dbReference type="InterPro" id="IPR013154">
    <property type="entry name" value="ADH-like_N"/>
</dbReference>
<dbReference type="InterPro" id="IPR036291">
    <property type="entry name" value="NAD(P)-bd_dom_sf"/>
</dbReference>
<dbReference type="Gene3D" id="3.90.180.10">
    <property type="entry name" value="Medium-chain alcohol dehydrogenases, catalytic domain"/>
    <property type="match status" value="1"/>
</dbReference>
<dbReference type="STRING" id="1229662.W3WQN6"/>
<dbReference type="InterPro" id="IPR013149">
    <property type="entry name" value="ADH-like_C"/>
</dbReference>
<dbReference type="Proteomes" id="UP000030651">
    <property type="component" value="Unassembled WGS sequence"/>
</dbReference>
<dbReference type="SUPFAM" id="SSF51735">
    <property type="entry name" value="NAD(P)-binding Rossmann-fold domains"/>
    <property type="match status" value="1"/>
</dbReference>
<evidence type="ECO:0000313" key="3">
    <source>
        <dbReference type="Proteomes" id="UP000030651"/>
    </source>
</evidence>
<organism evidence="2 3">
    <name type="scientific">Pestalotiopsis fici (strain W106-1 / CGMCC3.15140)</name>
    <dbReference type="NCBI Taxonomy" id="1229662"/>
    <lineage>
        <taxon>Eukaryota</taxon>
        <taxon>Fungi</taxon>
        <taxon>Dikarya</taxon>
        <taxon>Ascomycota</taxon>
        <taxon>Pezizomycotina</taxon>
        <taxon>Sordariomycetes</taxon>
        <taxon>Xylariomycetidae</taxon>
        <taxon>Amphisphaeriales</taxon>
        <taxon>Sporocadaceae</taxon>
        <taxon>Pestalotiopsis</taxon>
    </lineage>
</organism>
<dbReference type="PANTHER" id="PTHR43677">
    <property type="entry name" value="SHORT-CHAIN DEHYDROGENASE/REDUCTASE"/>
    <property type="match status" value="1"/>
</dbReference>
<accession>W3WQN6</accession>
<dbReference type="Gene3D" id="3.40.50.720">
    <property type="entry name" value="NAD(P)-binding Rossmann-like Domain"/>
    <property type="match status" value="1"/>
</dbReference>
<dbReference type="RefSeq" id="XP_007838354.1">
    <property type="nucleotide sequence ID" value="XM_007840163.1"/>
</dbReference>
<dbReference type="eggNOG" id="KOG1198">
    <property type="taxonomic scope" value="Eukaryota"/>
</dbReference>
<dbReference type="InParanoid" id="W3WQN6"/>